<keyword evidence="4 12" id="KW-0963">Cytoplasm</keyword>
<comment type="subcellular location">
    <subcellularLocation>
        <location evidence="2 12">Cytoplasm</location>
    </subcellularLocation>
</comment>
<dbReference type="InterPro" id="IPR000023">
    <property type="entry name" value="Phosphofructokinase_dom"/>
</dbReference>
<evidence type="ECO:0000256" key="6">
    <source>
        <dbReference type="ARBA" id="ARBA00022723"/>
    </source>
</evidence>
<comment type="catalytic activity">
    <reaction evidence="12">
        <text>beta-D-fructose 6-phosphate + ATP = beta-D-fructose 1,6-bisphosphate + ADP + H(+)</text>
        <dbReference type="Rhea" id="RHEA:16109"/>
        <dbReference type="ChEBI" id="CHEBI:15378"/>
        <dbReference type="ChEBI" id="CHEBI:30616"/>
        <dbReference type="ChEBI" id="CHEBI:32966"/>
        <dbReference type="ChEBI" id="CHEBI:57634"/>
        <dbReference type="ChEBI" id="CHEBI:456216"/>
        <dbReference type="EC" id="2.7.1.11"/>
    </reaction>
</comment>
<name>A0A4R2TZR3_9FIRM</name>
<comment type="caution">
    <text evidence="12">Lacks conserved residue(s) required for the propagation of feature annotation.</text>
</comment>
<dbReference type="GO" id="GO:0048029">
    <property type="term" value="F:monosaccharide binding"/>
    <property type="evidence" value="ECO:0007669"/>
    <property type="project" value="TreeGrafter"/>
</dbReference>
<comment type="function">
    <text evidence="12">Catalyzes the phosphorylation of D-fructose 6-phosphate to fructose 1,6-bisphosphate by ATP, the first committing step of glycolysis.</text>
</comment>
<organism evidence="14 15">
    <name type="scientific">Serpentinicella alkaliphila</name>
    <dbReference type="NCBI Taxonomy" id="1734049"/>
    <lineage>
        <taxon>Bacteria</taxon>
        <taxon>Bacillati</taxon>
        <taxon>Bacillota</taxon>
        <taxon>Clostridia</taxon>
        <taxon>Peptostreptococcales</taxon>
        <taxon>Natronincolaceae</taxon>
        <taxon>Serpentinicella</taxon>
    </lineage>
</organism>
<feature type="binding site" evidence="12">
    <location>
        <begin position="114"/>
        <end position="117"/>
    </location>
    <ligand>
        <name>ATP</name>
        <dbReference type="ChEBI" id="CHEBI:30616"/>
    </ligand>
</feature>
<dbReference type="PIRSF" id="PIRSF000532">
    <property type="entry name" value="ATP_PFK_prok"/>
    <property type="match status" value="1"/>
</dbReference>
<dbReference type="InterPro" id="IPR012003">
    <property type="entry name" value="ATP_PFK_prok-type"/>
</dbReference>
<dbReference type="UniPathway" id="UPA00109">
    <property type="reaction ID" value="UER00182"/>
</dbReference>
<dbReference type="FunFam" id="3.40.50.460:FF:000002">
    <property type="entry name" value="ATP-dependent 6-phosphofructokinase"/>
    <property type="match status" value="1"/>
</dbReference>
<feature type="binding site" evidence="12">
    <location>
        <position position="175"/>
    </location>
    <ligand>
        <name>substrate</name>
        <note>ligand shared between dimeric partners</note>
    </ligand>
</feature>
<dbReference type="AlphaFoldDB" id="A0A4R2TZR3"/>
<evidence type="ECO:0000256" key="11">
    <source>
        <dbReference type="ARBA" id="ARBA00023152"/>
    </source>
</evidence>
<dbReference type="InterPro" id="IPR035966">
    <property type="entry name" value="PKF_sf"/>
</dbReference>
<dbReference type="Gene3D" id="3.40.50.450">
    <property type="match status" value="1"/>
</dbReference>
<dbReference type="GO" id="GO:0047334">
    <property type="term" value="F:diphosphate-fructose-6-phosphate 1-phosphotransferase activity"/>
    <property type="evidence" value="ECO:0007669"/>
    <property type="project" value="InterPro"/>
</dbReference>
<dbReference type="Gene3D" id="3.40.50.460">
    <property type="entry name" value="Phosphofructokinase domain"/>
    <property type="match status" value="1"/>
</dbReference>
<feature type="binding site" description="in other chain" evidence="12">
    <location>
        <begin position="138"/>
        <end position="140"/>
    </location>
    <ligand>
        <name>substrate</name>
        <note>ligand shared between dimeric partners</note>
    </ligand>
</feature>
<evidence type="ECO:0000256" key="3">
    <source>
        <dbReference type="ARBA" id="ARBA00004679"/>
    </source>
</evidence>
<comment type="subunit">
    <text evidence="12">Homodimer or homotetramer.</text>
</comment>
<dbReference type="PROSITE" id="PS00433">
    <property type="entry name" value="PHOSPHOFRUCTOKINASE"/>
    <property type="match status" value="1"/>
</dbReference>
<dbReference type="PRINTS" id="PR00476">
    <property type="entry name" value="PHFRCTKINASE"/>
</dbReference>
<keyword evidence="9 12" id="KW-0067">ATP-binding</keyword>
<dbReference type="NCBIfam" id="NF002872">
    <property type="entry name" value="PRK03202.1"/>
    <property type="match status" value="1"/>
</dbReference>
<evidence type="ECO:0000256" key="7">
    <source>
        <dbReference type="ARBA" id="ARBA00022741"/>
    </source>
</evidence>
<dbReference type="GO" id="GO:0006002">
    <property type="term" value="P:fructose 6-phosphate metabolic process"/>
    <property type="evidence" value="ECO:0007669"/>
    <property type="project" value="InterPro"/>
</dbReference>
<feature type="binding site" evidence="12">
    <location>
        <position position="280"/>
    </location>
    <ligand>
        <name>substrate</name>
        <note>ligand shared between dimeric partners</note>
    </ligand>
</feature>
<dbReference type="GO" id="GO:0005945">
    <property type="term" value="C:6-phosphofructokinase complex"/>
    <property type="evidence" value="ECO:0007669"/>
    <property type="project" value="TreeGrafter"/>
</dbReference>
<dbReference type="GO" id="GO:0046872">
    <property type="term" value="F:metal ion binding"/>
    <property type="evidence" value="ECO:0007669"/>
    <property type="project" value="UniProtKB-KW"/>
</dbReference>
<comment type="caution">
    <text evidence="14">The sequence shown here is derived from an EMBL/GenBank/DDBJ whole genome shotgun (WGS) entry which is preliminary data.</text>
</comment>
<dbReference type="GO" id="GO:0005524">
    <property type="term" value="F:ATP binding"/>
    <property type="evidence" value="ECO:0007669"/>
    <property type="project" value="UniProtKB-KW"/>
</dbReference>
<dbReference type="InterPro" id="IPR012829">
    <property type="entry name" value="Phosphofructokinase_III"/>
</dbReference>
<evidence type="ECO:0000256" key="5">
    <source>
        <dbReference type="ARBA" id="ARBA00022679"/>
    </source>
</evidence>
<dbReference type="GO" id="GO:0030388">
    <property type="term" value="P:fructose 1,6-bisphosphate metabolic process"/>
    <property type="evidence" value="ECO:0007669"/>
    <property type="project" value="TreeGrafter"/>
</dbReference>
<feature type="domain" description="Phosphofructokinase" evidence="13">
    <location>
        <begin position="4"/>
        <end position="312"/>
    </location>
</feature>
<comment type="pathway">
    <text evidence="3 12">Carbohydrate degradation; glycolysis; D-glyceraldehyde 3-phosphate and glycerone phosphate from D-glucose: step 3/4.</text>
</comment>
<dbReference type="GO" id="GO:0016208">
    <property type="term" value="F:AMP binding"/>
    <property type="evidence" value="ECO:0007669"/>
    <property type="project" value="TreeGrafter"/>
</dbReference>
<proteinExistence type="inferred from homology"/>
<dbReference type="EMBL" id="SLYC01000010">
    <property type="protein sequence ID" value="TCQ03239.1"/>
    <property type="molecule type" value="Genomic_DNA"/>
</dbReference>
<dbReference type="SUPFAM" id="SSF53784">
    <property type="entry name" value="Phosphofructokinase"/>
    <property type="match status" value="1"/>
</dbReference>
<feature type="site" description="Important for substrate specificity; cannot use PPi as phosphoryl donor" evidence="12">
    <location>
        <position position="116"/>
    </location>
</feature>
<keyword evidence="5 12" id="KW-0808">Transferase</keyword>
<dbReference type="Pfam" id="PF00365">
    <property type="entry name" value="PFK"/>
    <property type="match status" value="1"/>
</dbReference>
<dbReference type="InterPro" id="IPR015912">
    <property type="entry name" value="Phosphofructokinase_CS"/>
</dbReference>
<evidence type="ECO:0000256" key="2">
    <source>
        <dbReference type="ARBA" id="ARBA00004496"/>
    </source>
</evidence>
<evidence type="ECO:0000256" key="10">
    <source>
        <dbReference type="ARBA" id="ARBA00022842"/>
    </source>
</evidence>
<keyword evidence="6 12" id="KW-0479">Metal-binding</keyword>
<comment type="similarity">
    <text evidence="12">Belongs to the phosphofructokinase type A (PFKA) family. Mixed-substrate PFK group III subfamily.</text>
</comment>
<dbReference type="EC" id="2.7.1.11" evidence="12"/>
<feature type="binding site" description="in other chain" evidence="12">
    <location>
        <begin position="182"/>
        <end position="184"/>
    </location>
    <ligand>
        <name>substrate</name>
        <note>ligand shared between dimeric partners</note>
    </ligand>
</feature>
<dbReference type="GO" id="GO:0042802">
    <property type="term" value="F:identical protein binding"/>
    <property type="evidence" value="ECO:0007669"/>
    <property type="project" value="TreeGrafter"/>
</dbReference>
<evidence type="ECO:0000256" key="4">
    <source>
        <dbReference type="ARBA" id="ARBA00022490"/>
    </source>
</evidence>
<evidence type="ECO:0000256" key="8">
    <source>
        <dbReference type="ARBA" id="ARBA00022777"/>
    </source>
</evidence>
<keyword evidence="11 12" id="KW-0324">Glycolysis</keyword>
<protein>
    <recommendedName>
        <fullName evidence="12">ATP-dependent 6-phosphofructokinase</fullName>
        <shortName evidence="12">ATP-PFK</shortName>
        <shortName evidence="12">Phosphofructokinase</shortName>
        <ecNumber evidence="12">2.7.1.11</ecNumber>
    </recommendedName>
    <alternativeName>
        <fullName evidence="12">Phosphohexokinase</fullName>
    </alternativeName>
</protein>
<feature type="binding site" evidence="12">
    <location>
        <position position="12"/>
    </location>
    <ligand>
        <name>ATP</name>
        <dbReference type="ChEBI" id="CHEBI:30616"/>
    </ligand>
</feature>
<dbReference type="GO" id="GO:0003872">
    <property type="term" value="F:6-phosphofructokinase activity"/>
    <property type="evidence" value="ECO:0007669"/>
    <property type="project" value="UniProtKB-UniRule"/>
</dbReference>
<evidence type="ECO:0000313" key="14">
    <source>
        <dbReference type="EMBL" id="TCQ03239.1"/>
    </source>
</evidence>
<reference evidence="14 15" key="1">
    <citation type="submission" date="2019-03" db="EMBL/GenBank/DDBJ databases">
        <title>Genomic Encyclopedia of Type Strains, Phase IV (KMG-IV): sequencing the most valuable type-strain genomes for metagenomic binning, comparative biology and taxonomic classification.</title>
        <authorList>
            <person name="Goeker M."/>
        </authorList>
    </citation>
    <scope>NUCLEOTIDE SEQUENCE [LARGE SCALE GENOMIC DNA]</scope>
    <source>
        <strain evidence="14 15">DSM 100013</strain>
    </source>
</reference>
<evidence type="ECO:0000256" key="9">
    <source>
        <dbReference type="ARBA" id="ARBA00022840"/>
    </source>
</evidence>
<gene>
    <name evidence="12" type="primary">pfkA</name>
    <name evidence="14" type="ORF">EDD79_101027</name>
</gene>
<evidence type="ECO:0000256" key="1">
    <source>
        <dbReference type="ARBA" id="ARBA00001946"/>
    </source>
</evidence>
<dbReference type="InterPro" id="IPR022953">
    <property type="entry name" value="ATP_PFK"/>
</dbReference>
<feature type="active site" description="Proton acceptor" evidence="12">
    <location>
        <position position="140"/>
    </location>
</feature>
<evidence type="ECO:0000256" key="12">
    <source>
        <dbReference type="HAMAP-Rule" id="MF_01976"/>
    </source>
</evidence>
<feature type="binding site" description="in other chain" evidence="12">
    <location>
        <position position="235"/>
    </location>
    <ligand>
        <name>substrate</name>
        <note>ligand shared between dimeric partners</note>
    </ligand>
</feature>
<comment type="cofactor">
    <cofactor evidence="1 12">
        <name>Mg(2+)</name>
        <dbReference type="ChEBI" id="CHEBI:18420"/>
    </cofactor>
</comment>
<keyword evidence="15" id="KW-1185">Reference proteome</keyword>
<dbReference type="GO" id="GO:0061621">
    <property type="term" value="P:canonical glycolysis"/>
    <property type="evidence" value="ECO:0007669"/>
    <property type="project" value="TreeGrafter"/>
</dbReference>
<dbReference type="PANTHER" id="PTHR13697">
    <property type="entry name" value="PHOSPHOFRUCTOKINASE"/>
    <property type="match status" value="1"/>
</dbReference>
<dbReference type="OrthoDB" id="9802503at2"/>
<dbReference type="PANTHER" id="PTHR13697:SF52">
    <property type="entry name" value="ATP-DEPENDENT 6-PHOSPHOFRUCTOKINASE 3"/>
    <property type="match status" value="1"/>
</dbReference>
<feature type="binding site" evidence="12">
    <location>
        <position position="115"/>
    </location>
    <ligand>
        <name>Mg(2+)</name>
        <dbReference type="ChEBI" id="CHEBI:18420"/>
        <note>catalytic</note>
    </ligand>
</feature>
<feature type="binding site" evidence="12">
    <location>
        <begin position="74"/>
        <end position="75"/>
    </location>
    <ligand>
        <name>ATP</name>
        <dbReference type="ChEBI" id="CHEBI:30616"/>
    </ligand>
</feature>
<feature type="binding site" description="in other chain" evidence="12">
    <location>
        <begin position="286"/>
        <end position="289"/>
    </location>
    <ligand>
        <name>substrate</name>
        <note>ligand shared between dimeric partners</note>
    </ligand>
</feature>
<dbReference type="GO" id="GO:0070095">
    <property type="term" value="F:fructose-6-phosphate binding"/>
    <property type="evidence" value="ECO:0007669"/>
    <property type="project" value="TreeGrafter"/>
</dbReference>
<keyword evidence="10 12" id="KW-0460">Magnesium</keyword>
<evidence type="ECO:0000259" key="13">
    <source>
        <dbReference type="Pfam" id="PF00365"/>
    </source>
</evidence>
<keyword evidence="8 12" id="KW-0418">Kinase</keyword>
<dbReference type="Proteomes" id="UP000295504">
    <property type="component" value="Unassembled WGS sequence"/>
</dbReference>
<sequence>MKMKIGVLTGGGDCPGLNAVIRAITKSSVNHGHEVIGFKDGFKGLIENRYINLDYDSVSGILSRGGTILGTTNRDNPFNFKQKINGEEKYSDMSKVIIENCDFHKLEYLVVIGGDGSMRLASELSARTGIKIIGVPKTIDNDIVGTDMTFGFSSAVDIATDALDRLHSTAESHHRVMLLEVMGRDAGWIALHAGIAGGADIIIIPEIEYSLESIDKKIKDRISRGKTFSLIIVSEGAKTLSGEQMIKRGIGVDVFNIPRLGGISNWLASAIEAYSGVETRATILGHLQRGGSPNSFDRVFATQLGAKAAELIFDRKENEMVVIKDNKIGSISLKDVKGTKFVSLDDPLIKTSRDIGLSFGDD</sequence>
<keyword evidence="7 12" id="KW-0547">Nucleotide-binding</keyword>
<dbReference type="HAMAP" id="MF_01976">
    <property type="entry name" value="Phosphofructokinase_III"/>
    <property type="match status" value="1"/>
</dbReference>
<dbReference type="RefSeq" id="WP_132848063.1">
    <property type="nucleotide sequence ID" value="NZ_CP058648.1"/>
</dbReference>
<accession>A0A4R2TZR3</accession>
<evidence type="ECO:0000313" key="15">
    <source>
        <dbReference type="Proteomes" id="UP000295504"/>
    </source>
</evidence>